<dbReference type="RefSeq" id="WP_165590004.1">
    <property type="nucleotide sequence ID" value="NZ_CYSB01000005.1"/>
</dbReference>
<dbReference type="Proteomes" id="UP000051887">
    <property type="component" value="Unassembled WGS sequence"/>
</dbReference>
<keyword evidence="3" id="KW-1185">Reference proteome</keyword>
<protein>
    <submittedName>
        <fullName evidence="2">Uncharacterized protein</fullName>
    </submittedName>
</protein>
<sequence length="48" mass="5387">MTDAQIQKTDAELALEALNQAYEYYTPTPVLVAEVEEPVEYYEYAAAA</sequence>
<reference evidence="1 3" key="2">
    <citation type="submission" date="2015-09" db="EMBL/GenBank/DDBJ databases">
        <authorList>
            <person name="Rodrigo-Torres L."/>
            <person name="Arahal D.R."/>
        </authorList>
    </citation>
    <scope>NUCLEOTIDE SEQUENCE [LARGE SCALE GENOMIC DNA]</scope>
    <source>
        <strain evidence="1 3">CECT 5118</strain>
    </source>
</reference>
<evidence type="ECO:0000313" key="3">
    <source>
        <dbReference type="Proteomes" id="UP000051086"/>
    </source>
</evidence>
<dbReference type="Proteomes" id="UP000051086">
    <property type="component" value="Unassembled WGS sequence"/>
</dbReference>
<proteinExistence type="predicted"/>
<reference evidence="2 4" key="1">
    <citation type="submission" date="2015-09" db="EMBL/GenBank/DDBJ databases">
        <authorList>
            <consortium name="Swine Surveillance"/>
        </authorList>
    </citation>
    <scope>NUCLEOTIDE SEQUENCE [LARGE SCALE GENOMIC DNA]</scope>
    <source>
        <strain evidence="2 4">5120</strain>
    </source>
</reference>
<dbReference type="EMBL" id="CYSB01000005">
    <property type="protein sequence ID" value="CUH63161.1"/>
    <property type="molecule type" value="Genomic_DNA"/>
</dbReference>
<name>A0A0P1FTE1_9RHOB</name>
<evidence type="ECO:0000313" key="2">
    <source>
        <dbReference type="EMBL" id="CUH72044.1"/>
    </source>
</evidence>
<dbReference type="EMBL" id="CYSC01000027">
    <property type="protein sequence ID" value="CUH72044.1"/>
    <property type="molecule type" value="Genomic_DNA"/>
</dbReference>
<evidence type="ECO:0000313" key="1">
    <source>
        <dbReference type="EMBL" id="CUH63161.1"/>
    </source>
</evidence>
<evidence type="ECO:0000313" key="4">
    <source>
        <dbReference type="Proteomes" id="UP000051887"/>
    </source>
</evidence>
<accession>A0A0P1FTE1</accession>
<gene>
    <name evidence="1" type="ORF">TL5118_00351</name>
    <name evidence="2" type="ORF">TL5120_01840</name>
</gene>
<organism evidence="2 4">
    <name type="scientific">Thalassovita autumnalis</name>
    <dbReference type="NCBI Taxonomy" id="2072972"/>
    <lineage>
        <taxon>Bacteria</taxon>
        <taxon>Pseudomonadati</taxon>
        <taxon>Pseudomonadota</taxon>
        <taxon>Alphaproteobacteria</taxon>
        <taxon>Rhodobacterales</taxon>
        <taxon>Roseobacteraceae</taxon>
        <taxon>Thalassovita</taxon>
    </lineage>
</organism>
<dbReference type="AlphaFoldDB" id="A0A0P1FTE1"/>